<dbReference type="HOGENOM" id="CLU_150651_1_0_6"/>
<dbReference type="EMBL" id="CP000510">
    <property type="protein sequence ID" value="ABM03506.1"/>
    <property type="molecule type" value="Genomic_DNA"/>
</dbReference>
<accession>A1SVJ1</accession>
<gene>
    <name evidence="1" type="ordered locus">Ping_1720</name>
</gene>
<evidence type="ECO:0000313" key="2">
    <source>
        <dbReference type="Proteomes" id="UP000000639"/>
    </source>
</evidence>
<dbReference type="eggNOG" id="ENOG50330NG">
    <property type="taxonomic scope" value="Bacteria"/>
</dbReference>
<proteinExistence type="predicted"/>
<dbReference type="Proteomes" id="UP000000639">
    <property type="component" value="Chromosome"/>
</dbReference>
<protein>
    <submittedName>
        <fullName evidence="1">Putative transcriptional regulator, fis family protein</fullName>
    </submittedName>
</protein>
<dbReference type="AlphaFoldDB" id="A1SVJ1"/>
<evidence type="ECO:0000313" key="1">
    <source>
        <dbReference type="EMBL" id="ABM03506.1"/>
    </source>
</evidence>
<keyword evidence="2" id="KW-1185">Reference proteome</keyword>
<dbReference type="RefSeq" id="WP_011770066.1">
    <property type="nucleotide sequence ID" value="NC_008709.1"/>
</dbReference>
<sequence length="114" mass="13139">MRKTDKKLDNQLRVALTEVCEYALKEVAGFQWVTHLVNYAHFPKSLKVVCVFDSNENLHRFMATASNHELNRLIQKKLFGIGINISSISDHVLYDTEDNYNKKNSVKSVGRRAK</sequence>
<dbReference type="KEGG" id="pin:Ping_1720"/>
<dbReference type="OrthoDB" id="6996126at2"/>
<name>A1SVJ1_PSYIN</name>
<reference evidence="1 2" key="1">
    <citation type="submission" date="2007-01" db="EMBL/GenBank/DDBJ databases">
        <title>Complete sequence of Psychromonas ingrahamii 37.</title>
        <authorList>
            <consortium name="US DOE Joint Genome Institute"/>
            <person name="Copeland A."/>
            <person name="Lucas S."/>
            <person name="Lapidus A."/>
            <person name="Barry K."/>
            <person name="Detter J.C."/>
            <person name="Glavina del Rio T."/>
            <person name="Hammon N."/>
            <person name="Israni S."/>
            <person name="Dalin E."/>
            <person name="Tice H."/>
            <person name="Pitluck S."/>
            <person name="Thompson L.S."/>
            <person name="Brettin T."/>
            <person name="Bruce D."/>
            <person name="Han C."/>
            <person name="Tapia R."/>
            <person name="Schmutz J."/>
            <person name="Larimer F."/>
            <person name="Land M."/>
            <person name="Hauser L."/>
            <person name="Kyrpides N."/>
            <person name="Ivanova N."/>
            <person name="Staley J."/>
            <person name="Richardson P."/>
        </authorList>
    </citation>
    <scope>NUCLEOTIDE SEQUENCE [LARGE SCALE GENOMIC DNA]</scope>
    <source>
        <strain evidence="1 2">37</strain>
    </source>
</reference>
<dbReference type="STRING" id="357804.Ping_1720"/>
<organism evidence="1 2">
    <name type="scientific">Psychromonas ingrahamii (strain DSM 17664 / CCUG 51855 / 37)</name>
    <dbReference type="NCBI Taxonomy" id="357804"/>
    <lineage>
        <taxon>Bacteria</taxon>
        <taxon>Pseudomonadati</taxon>
        <taxon>Pseudomonadota</taxon>
        <taxon>Gammaproteobacteria</taxon>
        <taxon>Alteromonadales</taxon>
        <taxon>Psychromonadaceae</taxon>
        <taxon>Psychromonas</taxon>
    </lineage>
</organism>